<gene>
    <name evidence="1" type="ORF">F5891DRAFT_1127780</name>
</gene>
<dbReference type="RefSeq" id="XP_041227735.1">
    <property type="nucleotide sequence ID" value="XM_041364214.1"/>
</dbReference>
<protein>
    <submittedName>
        <fullName evidence="1">Uncharacterized protein</fullName>
    </submittedName>
</protein>
<reference evidence="1" key="1">
    <citation type="journal article" date="2020" name="New Phytol.">
        <title>Comparative genomics reveals dynamic genome evolution in host specialist ectomycorrhizal fungi.</title>
        <authorList>
            <person name="Lofgren L.A."/>
            <person name="Nguyen N.H."/>
            <person name="Vilgalys R."/>
            <person name="Ruytinx J."/>
            <person name="Liao H.L."/>
            <person name="Branco S."/>
            <person name="Kuo A."/>
            <person name="LaButti K."/>
            <person name="Lipzen A."/>
            <person name="Andreopoulos W."/>
            <person name="Pangilinan J."/>
            <person name="Riley R."/>
            <person name="Hundley H."/>
            <person name="Na H."/>
            <person name="Barry K."/>
            <person name="Grigoriev I.V."/>
            <person name="Stajich J.E."/>
            <person name="Kennedy P.G."/>
        </authorList>
    </citation>
    <scope>NUCLEOTIDE SEQUENCE</scope>
    <source>
        <strain evidence="1">FC203</strain>
    </source>
</reference>
<keyword evidence="2" id="KW-1185">Reference proteome</keyword>
<dbReference type="Proteomes" id="UP001195769">
    <property type="component" value="Unassembled WGS sequence"/>
</dbReference>
<dbReference type="EMBL" id="JABBWK010000018">
    <property type="protein sequence ID" value="KAG1902160.1"/>
    <property type="molecule type" value="Genomic_DNA"/>
</dbReference>
<organism evidence="1 2">
    <name type="scientific">Suillus fuscotomentosus</name>
    <dbReference type="NCBI Taxonomy" id="1912939"/>
    <lineage>
        <taxon>Eukaryota</taxon>
        <taxon>Fungi</taxon>
        <taxon>Dikarya</taxon>
        <taxon>Basidiomycota</taxon>
        <taxon>Agaricomycotina</taxon>
        <taxon>Agaricomycetes</taxon>
        <taxon>Agaricomycetidae</taxon>
        <taxon>Boletales</taxon>
        <taxon>Suillineae</taxon>
        <taxon>Suillaceae</taxon>
        <taxon>Suillus</taxon>
    </lineage>
</organism>
<dbReference type="Pfam" id="PF18759">
    <property type="entry name" value="Plavaka"/>
    <property type="match status" value="1"/>
</dbReference>
<evidence type="ECO:0000313" key="1">
    <source>
        <dbReference type="EMBL" id="KAG1902160.1"/>
    </source>
</evidence>
<dbReference type="InterPro" id="IPR041078">
    <property type="entry name" value="Plavaka"/>
</dbReference>
<proteinExistence type="predicted"/>
<dbReference type="GeneID" id="64658512"/>
<name>A0AAD4HLK6_9AGAM</name>
<evidence type="ECO:0000313" key="2">
    <source>
        <dbReference type="Proteomes" id="UP001195769"/>
    </source>
</evidence>
<sequence length="590" mass="67802">MSASHIDTLLIHYRIQDKISKDPDTVGATFVPIILGSDKTTVSVGTGNNEYYPLYLSIGNVSKQYAIAVIGFLAMPKMHTEDPKFRKFRHQLFHSSLSKILQPLKPGMTKPEVAQMNPYNSHFRHVVYGLGPYIADYEEQVLLGCIVKHWCDWCARCLASHLNLDDDALDCCRKYVDALVEEGTLLEIWDDYGIVGDIVPFTNDFPCADINRLIAPDLLHQLIKGAFKDHLVDWVEKYLLLTHGKHEAQRIMDDIDRRYVYLPAIEGHLPQDNVRAFRALLEFCYLVRRNIITEKTLTEIQDVLARFHHYREAFRDAGVVPTFSLPHQHSLKHYIQLFGAPNSLCSLITESKHIKAVKEPWRCLSRFNALERQRAKTIAALAAELNITHLPNLLQQFLFEQKHPNDTRDISEVSEFHFPHYDGGISVFNSASSRFYSPSDLSGIGGMRTEYVRACRQWRNGHARNDCVFVSTKPELKGMQGFDIARVLCVFSFTFQGMTYPCAVIRWFDTVGDSPDEDTGMWIVRPAYRANHSLHMSIIHIDLIYRAAHLIPVYGAQFVSHDLKYYQSYDSFRAYYVNKYADHHAFEIAF</sequence>
<accession>A0AAD4HLK6</accession>
<dbReference type="AlphaFoldDB" id="A0AAD4HLK6"/>
<comment type="caution">
    <text evidence="1">The sequence shown here is derived from an EMBL/GenBank/DDBJ whole genome shotgun (WGS) entry which is preliminary data.</text>
</comment>